<dbReference type="EMBL" id="JBAHYK010001721">
    <property type="protein sequence ID" value="KAL0566959.1"/>
    <property type="molecule type" value="Genomic_DNA"/>
</dbReference>
<evidence type="ECO:0000313" key="6">
    <source>
        <dbReference type="Proteomes" id="UP001465976"/>
    </source>
</evidence>
<name>A0ABR3EVM3_9AGAR</name>
<keyword evidence="6" id="KW-1185">Reference proteome</keyword>
<dbReference type="InterPro" id="IPR040442">
    <property type="entry name" value="Pyrv_kinase-like_dom_sf"/>
</dbReference>
<dbReference type="Pfam" id="PF03328">
    <property type="entry name" value="HpcH_HpaI"/>
    <property type="match status" value="1"/>
</dbReference>
<evidence type="ECO:0000256" key="3">
    <source>
        <dbReference type="SAM" id="MobiDB-lite"/>
    </source>
</evidence>
<accession>A0ABR3EVM3</accession>
<dbReference type="SUPFAM" id="SSF51621">
    <property type="entry name" value="Phosphoenolpyruvate/pyruvate domain"/>
    <property type="match status" value="1"/>
</dbReference>
<gene>
    <name evidence="5" type="ORF">V5O48_015038</name>
</gene>
<evidence type="ECO:0000313" key="5">
    <source>
        <dbReference type="EMBL" id="KAL0566959.1"/>
    </source>
</evidence>
<keyword evidence="1" id="KW-0479">Metal-binding</keyword>
<dbReference type="Proteomes" id="UP001465976">
    <property type="component" value="Unassembled WGS sequence"/>
</dbReference>
<feature type="region of interest" description="Disordered" evidence="3">
    <location>
        <begin position="303"/>
        <end position="325"/>
    </location>
</feature>
<feature type="domain" description="HpcH/HpaI aldolase/citrate lyase" evidence="4">
    <location>
        <begin position="60"/>
        <end position="258"/>
    </location>
</feature>
<dbReference type="InterPro" id="IPR015813">
    <property type="entry name" value="Pyrv/PenolPyrv_kinase-like_dom"/>
</dbReference>
<reference evidence="5 6" key="1">
    <citation type="submission" date="2024-02" db="EMBL/GenBank/DDBJ databases">
        <title>A draft genome for the cacao thread blight pathogen Marasmius crinis-equi.</title>
        <authorList>
            <person name="Cohen S.P."/>
            <person name="Baruah I.K."/>
            <person name="Amoako-Attah I."/>
            <person name="Bukari Y."/>
            <person name="Meinhardt L.W."/>
            <person name="Bailey B.A."/>
        </authorList>
    </citation>
    <scope>NUCLEOTIDE SEQUENCE [LARGE SCALE GENOMIC DNA]</scope>
    <source>
        <strain evidence="5 6">GH-76</strain>
    </source>
</reference>
<dbReference type="PANTHER" id="PTHR30502:SF8">
    <property type="entry name" value="SYNTHASE, PUTATIVE-RELATED"/>
    <property type="match status" value="1"/>
</dbReference>
<organism evidence="5 6">
    <name type="scientific">Marasmius crinis-equi</name>
    <dbReference type="NCBI Taxonomy" id="585013"/>
    <lineage>
        <taxon>Eukaryota</taxon>
        <taxon>Fungi</taxon>
        <taxon>Dikarya</taxon>
        <taxon>Basidiomycota</taxon>
        <taxon>Agaricomycotina</taxon>
        <taxon>Agaricomycetes</taxon>
        <taxon>Agaricomycetidae</taxon>
        <taxon>Agaricales</taxon>
        <taxon>Marasmiineae</taxon>
        <taxon>Marasmiaceae</taxon>
        <taxon>Marasmius</taxon>
    </lineage>
</organism>
<proteinExistence type="predicted"/>
<evidence type="ECO:0000259" key="4">
    <source>
        <dbReference type="Pfam" id="PF03328"/>
    </source>
</evidence>
<evidence type="ECO:0000256" key="1">
    <source>
        <dbReference type="ARBA" id="ARBA00022723"/>
    </source>
</evidence>
<evidence type="ECO:0000256" key="2">
    <source>
        <dbReference type="ARBA" id="ARBA00023239"/>
    </source>
</evidence>
<comment type="caution">
    <text evidence="5">The sequence shown here is derived from an EMBL/GenBank/DDBJ whole genome shotgun (WGS) entry which is preliminary data.</text>
</comment>
<dbReference type="Gene3D" id="3.20.20.60">
    <property type="entry name" value="Phosphoenolpyruvate-binding domains"/>
    <property type="match status" value="1"/>
</dbReference>
<protein>
    <recommendedName>
        <fullName evidence="4">HpcH/HpaI aldolase/citrate lyase domain-containing protein</fullName>
    </recommendedName>
</protein>
<dbReference type="InterPro" id="IPR050251">
    <property type="entry name" value="HpcH-HpaI_aldolase"/>
</dbReference>
<dbReference type="InterPro" id="IPR005000">
    <property type="entry name" value="Aldolase/citrate-lyase_domain"/>
</dbReference>
<dbReference type="PANTHER" id="PTHR30502">
    <property type="entry name" value="2-KETO-3-DEOXY-L-RHAMNONATE ALDOLASE"/>
    <property type="match status" value="1"/>
</dbReference>
<sequence length="325" mass="35039">MAPTQPQNLEQPELHTKAPHRAALLTYPGNFREALRQAAEDPKKTLFGVVQGIPSVFVTKVLASTKPDIIWIDVEHGVFDRSTLYDYFTPSSAIHAAQHHSEGKSLVVVRVPKHDEVSLTTALDAGAAGIIVPHTESAEEVKNFIKDIYYPPIGQRSFSPWTSTPGISDASLYPNDPFNVATSNRHICVIPQIESVKGVENVEEIAAVEGVSALMLGPGDFMLDARLPPKFTGPPHPTLAAAIAKLIATGKKYKRPLFGAAQDPELIPVMVSQGYAAICVAFDMWGLANTVHKGLERGRELVARQTGPGKAKMQANGDVNGANEV</sequence>
<keyword evidence="2" id="KW-0456">Lyase</keyword>